<accession>A0A382XBI6</accession>
<protein>
    <submittedName>
        <fullName evidence="1">Uncharacterized protein</fullName>
    </submittedName>
</protein>
<sequence length="76" mass="8070">MVMVIGMRHTAVLVLGFVLLALVMACGDTATTPTDVSIPEPSPDIEATVEAHVAIIVARQGEKSTSTNLQRRLGLR</sequence>
<evidence type="ECO:0000313" key="1">
    <source>
        <dbReference type="EMBL" id="SVD68412.1"/>
    </source>
</evidence>
<proteinExistence type="predicted"/>
<gene>
    <name evidence="1" type="ORF">METZ01_LOCUS421266</name>
</gene>
<name>A0A382XBI6_9ZZZZ</name>
<organism evidence="1">
    <name type="scientific">marine metagenome</name>
    <dbReference type="NCBI Taxonomy" id="408172"/>
    <lineage>
        <taxon>unclassified sequences</taxon>
        <taxon>metagenomes</taxon>
        <taxon>ecological metagenomes</taxon>
    </lineage>
</organism>
<dbReference type="EMBL" id="UINC01166448">
    <property type="protein sequence ID" value="SVD68412.1"/>
    <property type="molecule type" value="Genomic_DNA"/>
</dbReference>
<dbReference type="AlphaFoldDB" id="A0A382XBI6"/>
<reference evidence="1" key="1">
    <citation type="submission" date="2018-05" db="EMBL/GenBank/DDBJ databases">
        <authorList>
            <person name="Lanie J.A."/>
            <person name="Ng W.-L."/>
            <person name="Kazmierczak K.M."/>
            <person name="Andrzejewski T.M."/>
            <person name="Davidsen T.M."/>
            <person name="Wayne K.J."/>
            <person name="Tettelin H."/>
            <person name="Glass J.I."/>
            <person name="Rusch D."/>
            <person name="Podicherti R."/>
            <person name="Tsui H.-C.T."/>
            <person name="Winkler M.E."/>
        </authorList>
    </citation>
    <scope>NUCLEOTIDE SEQUENCE</scope>
</reference>